<feature type="region of interest" description="Disordered" evidence="1">
    <location>
        <begin position="1"/>
        <end position="27"/>
    </location>
</feature>
<keyword evidence="3" id="KW-1185">Reference proteome</keyword>
<evidence type="ECO:0000256" key="1">
    <source>
        <dbReference type="SAM" id="MobiDB-lite"/>
    </source>
</evidence>
<protein>
    <submittedName>
        <fullName evidence="2">Uncharacterized protein</fullName>
    </submittedName>
</protein>
<proteinExistence type="predicted"/>
<feature type="compositionally biased region" description="Basic and acidic residues" evidence="1">
    <location>
        <begin position="1"/>
        <end position="26"/>
    </location>
</feature>
<comment type="caution">
    <text evidence="2">The sequence shown here is derived from an EMBL/GenBank/DDBJ whole genome shotgun (WGS) entry which is preliminary data.</text>
</comment>
<name>A0AAV1RSP8_9ROSI</name>
<evidence type="ECO:0000313" key="2">
    <source>
        <dbReference type="EMBL" id="CAK7339736.1"/>
    </source>
</evidence>
<sequence length="64" mass="7202">MYGSRRKDLLGLLDGSRKEPADDTKKSKWAMKNAKVVTWLPSSVTPEISKGLRSFHYASKYGLT</sequence>
<dbReference type="Proteomes" id="UP001314170">
    <property type="component" value="Unassembled WGS sequence"/>
</dbReference>
<reference evidence="2 3" key="1">
    <citation type="submission" date="2024-01" db="EMBL/GenBank/DDBJ databases">
        <authorList>
            <person name="Waweru B."/>
        </authorList>
    </citation>
    <scope>NUCLEOTIDE SEQUENCE [LARGE SCALE GENOMIC DNA]</scope>
</reference>
<evidence type="ECO:0000313" key="3">
    <source>
        <dbReference type="Proteomes" id="UP001314170"/>
    </source>
</evidence>
<dbReference type="EMBL" id="CAWUPB010001158">
    <property type="protein sequence ID" value="CAK7339736.1"/>
    <property type="molecule type" value="Genomic_DNA"/>
</dbReference>
<gene>
    <name evidence="2" type="ORF">DCAF_LOCUS14810</name>
</gene>
<organism evidence="2 3">
    <name type="scientific">Dovyalis caffra</name>
    <dbReference type="NCBI Taxonomy" id="77055"/>
    <lineage>
        <taxon>Eukaryota</taxon>
        <taxon>Viridiplantae</taxon>
        <taxon>Streptophyta</taxon>
        <taxon>Embryophyta</taxon>
        <taxon>Tracheophyta</taxon>
        <taxon>Spermatophyta</taxon>
        <taxon>Magnoliopsida</taxon>
        <taxon>eudicotyledons</taxon>
        <taxon>Gunneridae</taxon>
        <taxon>Pentapetalae</taxon>
        <taxon>rosids</taxon>
        <taxon>fabids</taxon>
        <taxon>Malpighiales</taxon>
        <taxon>Salicaceae</taxon>
        <taxon>Flacourtieae</taxon>
        <taxon>Dovyalis</taxon>
    </lineage>
</organism>
<accession>A0AAV1RSP8</accession>
<dbReference type="AlphaFoldDB" id="A0AAV1RSP8"/>